<sequence length="160" mass="18115">MRRTLHSLKNRSRSDLIEFLVKFALVVGTTGSKFPVPFGFLECVVSVPKLPLQQQEITLEIIVKVSQNGGFPPRFPIAQVDRVTGRKQLQSDELLSRKLGIYRDQSFNRCIRATVYMGSESSGFQTGLWYKINRRTLEGEDAMHLAVKVSHGAHKRITVL</sequence>
<accession>A0AAN9LQD0</accession>
<evidence type="ECO:0000313" key="2">
    <source>
        <dbReference type="Proteomes" id="UP001367508"/>
    </source>
</evidence>
<keyword evidence="2" id="KW-1185">Reference proteome</keyword>
<dbReference type="Proteomes" id="UP001367508">
    <property type="component" value="Unassembled WGS sequence"/>
</dbReference>
<dbReference type="EMBL" id="JAYMYQ010000004">
    <property type="protein sequence ID" value="KAK7338293.1"/>
    <property type="molecule type" value="Genomic_DNA"/>
</dbReference>
<organism evidence="1 2">
    <name type="scientific">Canavalia gladiata</name>
    <name type="common">Sword bean</name>
    <name type="synonym">Dolichos gladiatus</name>
    <dbReference type="NCBI Taxonomy" id="3824"/>
    <lineage>
        <taxon>Eukaryota</taxon>
        <taxon>Viridiplantae</taxon>
        <taxon>Streptophyta</taxon>
        <taxon>Embryophyta</taxon>
        <taxon>Tracheophyta</taxon>
        <taxon>Spermatophyta</taxon>
        <taxon>Magnoliopsida</taxon>
        <taxon>eudicotyledons</taxon>
        <taxon>Gunneridae</taxon>
        <taxon>Pentapetalae</taxon>
        <taxon>rosids</taxon>
        <taxon>fabids</taxon>
        <taxon>Fabales</taxon>
        <taxon>Fabaceae</taxon>
        <taxon>Papilionoideae</taxon>
        <taxon>50 kb inversion clade</taxon>
        <taxon>NPAAA clade</taxon>
        <taxon>indigoferoid/millettioid clade</taxon>
        <taxon>Phaseoleae</taxon>
        <taxon>Canavalia</taxon>
    </lineage>
</organism>
<proteinExistence type="predicted"/>
<dbReference type="AlphaFoldDB" id="A0AAN9LQD0"/>
<reference evidence="1 2" key="1">
    <citation type="submission" date="2024-01" db="EMBL/GenBank/DDBJ databases">
        <title>The genomes of 5 underutilized Papilionoideae crops provide insights into root nodulation and disease resistanc.</title>
        <authorList>
            <person name="Jiang F."/>
        </authorList>
    </citation>
    <scope>NUCLEOTIDE SEQUENCE [LARGE SCALE GENOMIC DNA]</scope>
    <source>
        <strain evidence="1">LVBAO_FW01</strain>
        <tissue evidence="1">Leaves</tissue>
    </source>
</reference>
<name>A0AAN9LQD0_CANGL</name>
<evidence type="ECO:0000313" key="1">
    <source>
        <dbReference type="EMBL" id="KAK7338293.1"/>
    </source>
</evidence>
<protein>
    <submittedName>
        <fullName evidence="1">Uncharacterized protein</fullName>
    </submittedName>
</protein>
<comment type="caution">
    <text evidence="1">The sequence shown here is derived from an EMBL/GenBank/DDBJ whole genome shotgun (WGS) entry which is preliminary data.</text>
</comment>
<gene>
    <name evidence="1" type="ORF">VNO77_18898</name>
</gene>